<dbReference type="EMBL" id="LR862148">
    <property type="protein sequence ID" value="CAD1830194.1"/>
    <property type="molecule type" value="Genomic_DNA"/>
</dbReference>
<feature type="region of interest" description="Disordered" evidence="1">
    <location>
        <begin position="56"/>
        <end position="131"/>
    </location>
</feature>
<feature type="compositionally biased region" description="Basic residues" evidence="1">
    <location>
        <begin position="120"/>
        <end position="131"/>
    </location>
</feature>
<proteinExistence type="predicted"/>
<gene>
    <name evidence="2" type="ORF">CB5_LOCUS13405</name>
</gene>
<name>A0A6V7PHE4_ANACO</name>
<evidence type="ECO:0000256" key="1">
    <source>
        <dbReference type="SAM" id="MobiDB-lite"/>
    </source>
</evidence>
<feature type="compositionally biased region" description="Basic and acidic residues" evidence="1">
    <location>
        <begin position="99"/>
        <end position="108"/>
    </location>
</feature>
<reference evidence="2" key="1">
    <citation type="submission" date="2020-07" db="EMBL/GenBank/DDBJ databases">
        <authorList>
            <person name="Lin J."/>
        </authorList>
    </citation>
    <scope>NUCLEOTIDE SEQUENCE</scope>
</reference>
<sequence>MRAVRGVVAPSKRASLAEAASFAAAGEEARPYIAAYIRRRFRSALDELGRLHREIDPHGVGEVESPSGGVEGEVGDVGARVLGSEETRGMRKKKKKRKREEVDGERSGFDGGVGDLGDTRRKKKKKKEEKR</sequence>
<protein>
    <submittedName>
        <fullName evidence="2">Uncharacterized protein</fullName>
    </submittedName>
</protein>
<accession>A0A6V7PHE4</accession>
<dbReference type="AlphaFoldDB" id="A0A6V7PHE4"/>
<organism evidence="2">
    <name type="scientific">Ananas comosus var. bracteatus</name>
    <name type="common">red pineapple</name>
    <dbReference type="NCBI Taxonomy" id="296719"/>
    <lineage>
        <taxon>Eukaryota</taxon>
        <taxon>Viridiplantae</taxon>
        <taxon>Streptophyta</taxon>
        <taxon>Embryophyta</taxon>
        <taxon>Tracheophyta</taxon>
        <taxon>Spermatophyta</taxon>
        <taxon>Magnoliopsida</taxon>
        <taxon>Liliopsida</taxon>
        <taxon>Poales</taxon>
        <taxon>Bromeliaceae</taxon>
        <taxon>Bromelioideae</taxon>
        <taxon>Ananas</taxon>
    </lineage>
</organism>
<evidence type="ECO:0000313" key="2">
    <source>
        <dbReference type="EMBL" id="CAD1830194.1"/>
    </source>
</evidence>